<proteinExistence type="predicted"/>
<comment type="subcellular location">
    <subcellularLocation>
        <location evidence="1">Cell membrane</location>
        <topology evidence="1">Multi-pass membrane protein</topology>
    </subcellularLocation>
</comment>
<keyword evidence="5 6" id="KW-0472">Membrane</keyword>
<accession>A0A4R6R721</accession>
<keyword evidence="3 6" id="KW-0812">Transmembrane</keyword>
<evidence type="ECO:0000313" key="9">
    <source>
        <dbReference type="Proteomes" id="UP000294593"/>
    </source>
</evidence>
<evidence type="ECO:0000313" key="8">
    <source>
        <dbReference type="EMBL" id="TDP81614.1"/>
    </source>
</evidence>
<evidence type="ECO:0000256" key="1">
    <source>
        <dbReference type="ARBA" id="ARBA00004651"/>
    </source>
</evidence>
<keyword evidence="9" id="KW-1185">Reference proteome</keyword>
<evidence type="ECO:0000256" key="3">
    <source>
        <dbReference type="ARBA" id="ARBA00022692"/>
    </source>
</evidence>
<dbReference type="Gene3D" id="1.20.950.20">
    <property type="entry name" value="Transmembrane di-heme cytochromes, Chain C"/>
    <property type="match status" value="1"/>
</dbReference>
<keyword evidence="2" id="KW-1003">Cell membrane</keyword>
<reference evidence="8 9" key="1">
    <citation type="submission" date="2019-03" db="EMBL/GenBank/DDBJ databases">
        <title>Genomic Encyclopedia of Type Strains, Phase IV (KMG-IV): sequencing the most valuable type-strain genomes for metagenomic binning, comparative biology and taxonomic classification.</title>
        <authorList>
            <person name="Goeker M."/>
        </authorList>
    </citation>
    <scope>NUCLEOTIDE SEQUENCE [LARGE SCALE GENOMIC DNA]</scope>
    <source>
        <strain evidence="8 9">DSM 11901</strain>
    </source>
</reference>
<dbReference type="GO" id="GO:0005886">
    <property type="term" value="C:plasma membrane"/>
    <property type="evidence" value="ECO:0007669"/>
    <property type="project" value="UniProtKB-SubCell"/>
</dbReference>
<protein>
    <submittedName>
        <fullName evidence="8">Cytochrome b</fullName>
    </submittedName>
</protein>
<feature type="transmembrane region" description="Helical" evidence="6">
    <location>
        <begin position="146"/>
        <end position="164"/>
    </location>
</feature>
<feature type="domain" description="Cytochrome b561 bacterial/Ni-hydrogenase" evidence="7">
    <location>
        <begin position="15"/>
        <end position="179"/>
    </location>
</feature>
<sequence>MPSAHELADNAAIPVWDAAVRVLHWTLASAITVAWASTLDIGVPPDWHECAGYTALACVGLRLLWGVIGSRHARFAAFVRGPRTTWRYALQVRQGTAPRHIGHNPLGGWMVVALLLTVGAITVTGWLQTTDRHWGSEPLEQVHTTLAWGLLGLIALHVAGVVLTSRHQRENLVKAMVDGRKMPPS</sequence>
<evidence type="ECO:0000256" key="6">
    <source>
        <dbReference type="SAM" id="Phobius"/>
    </source>
</evidence>
<gene>
    <name evidence="8" type="ORF">EV672_10744</name>
</gene>
<dbReference type="GO" id="GO:0009055">
    <property type="term" value="F:electron transfer activity"/>
    <property type="evidence" value="ECO:0007669"/>
    <property type="project" value="InterPro"/>
</dbReference>
<dbReference type="InterPro" id="IPR051542">
    <property type="entry name" value="Hydrogenase_cytochrome"/>
</dbReference>
<dbReference type="EMBL" id="SNXW01000007">
    <property type="protein sequence ID" value="TDP81614.1"/>
    <property type="molecule type" value="Genomic_DNA"/>
</dbReference>
<dbReference type="InterPro" id="IPR011577">
    <property type="entry name" value="Cyt_b561_bac/Ni-Hgenase"/>
</dbReference>
<feature type="transmembrane region" description="Helical" evidence="6">
    <location>
        <begin position="106"/>
        <end position="126"/>
    </location>
</feature>
<dbReference type="SUPFAM" id="SSF81342">
    <property type="entry name" value="Transmembrane di-heme cytochromes"/>
    <property type="match status" value="1"/>
</dbReference>
<comment type="caution">
    <text evidence="8">The sequence shown here is derived from an EMBL/GenBank/DDBJ whole genome shotgun (WGS) entry which is preliminary data.</text>
</comment>
<evidence type="ECO:0000259" key="7">
    <source>
        <dbReference type="Pfam" id="PF01292"/>
    </source>
</evidence>
<dbReference type="Pfam" id="PF01292">
    <property type="entry name" value="Ni_hydr_CYTB"/>
    <property type="match status" value="1"/>
</dbReference>
<dbReference type="AlphaFoldDB" id="A0A4R6R721"/>
<keyword evidence="4 6" id="KW-1133">Transmembrane helix</keyword>
<evidence type="ECO:0000256" key="5">
    <source>
        <dbReference type="ARBA" id="ARBA00023136"/>
    </source>
</evidence>
<dbReference type="Proteomes" id="UP000294593">
    <property type="component" value="Unassembled WGS sequence"/>
</dbReference>
<organism evidence="8 9">
    <name type="scientific">Aquabacterium commune</name>
    <dbReference type="NCBI Taxonomy" id="70586"/>
    <lineage>
        <taxon>Bacteria</taxon>
        <taxon>Pseudomonadati</taxon>
        <taxon>Pseudomonadota</taxon>
        <taxon>Betaproteobacteria</taxon>
        <taxon>Burkholderiales</taxon>
        <taxon>Aquabacterium</taxon>
    </lineage>
</organism>
<dbReference type="GO" id="GO:0020037">
    <property type="term" value="F:heme binding"/>
    <property type="evidence" value="ECO:0007669"/>
    <property type="project" value="TreeGrafter"/>
</dbReference>
<dbReference type="PANTHER" id="PTHR30485">
    <property type="entry name" value="NI/FE-HYDROGENASE 1 B-TYPE CYTOCHROME SUBUNIT"/>
    <property type="match status" value="1"/>
</dbReference>
<dbReference type="RefSeq" id="WP_166643561.1">
    <property type="nucleotide sequence ID" value="NZ_SNXW01000007.1"/>
</dbReference>
<name>A0A4R6R721_9BURK</name>
<evidence type="ECO:0000256" key="4">
    <source>
        <dbReference type="ARBA" id="ARBA00022989"/>
    </source>
</evidence>
<evidence type="ECO:0000256" key="2">
    <source>
        <dbReference type="ARBA" id="ARBA00022475"/>
    </source>
</evidence>
<dbReference type="InterPro" id="IPR016174">
    <property type="entry name" value="Di-haem_cyt_TM"/>
</dbReference>
<dbReference type="PANTHER" id="PTHR30485:SF2">
    <property type="entry name" value="BLL0597 PROTEIN"/>
    <property type="match status" value="1"/>
</dbReference>
<dbReference type="GO" id="GO:0022904">
    <property type="term" value="P:respiratory electron transport chain"/>
    <property type="evidence" value="ECO:0007669"/>
    <property type="project" value="InterPro"/>
</dbReference>